<evidence type="ECO:0000256" key="1">
    <source>
        <dbReference type="SAM" id="MobiDB-lite"/>
    </source>
</evidence>
<keyword evidence="3" id="KW-1185">Reference proteome</keyword>
<accession>A0A081MZY0</accession>
<evidence type="ECO:0000313" key="2">
    <source>
        <dbReference type="EMBL" id="KEQ11753.1"/>
    </source>
</evidence>
<proteinExistence type="predicted"/>
<dbReference type="EMBL" id="JOKH01000013">
    <property type="protein sequence ID" value="KEQ11753.1"/>
    <property type="molecule type" value="Genomic_DNA"/>
</dbReference>
<protein>
    <submittedName>
        <fullName evidence="2">Uncharacterized protein</fullName>
    </submittedName>
</protein>
<sequence length="83" mass="9107">MTGSWGMQPDRSQWLDIARLTQAESDKTEAASRVLRNIVIYLIYSQRRHLTNTTQGKRLQPRAEGASAGSLSLGCQGCRAGGE</sequence>
<dbReference type="Proteomes" id="UP000028073">
    <property type="component" value="Unassembled WGS sequence"/>
</dbReference>
<dbReference type="AlphaFoldDB" id="A0A081MZY0"/>
<organism evidence="2 3">
    <name type="scientific">Endozoicomonas numazuensis</name>
    <dbReference type="NCBI Taxonomy" id="1137799"/>
    <lineage>
        <taxon>Bacteria</taxon>
        <taxon>Pseudomonadati</taxon>
        <taxon>Pseudomonadota</taxon>
        <taxon>Gammaproteobacteria</taxon>
        <taxon>Oceanospirillales</taxon>
        <taxon>Endozoicomonadaceae</taxon>
        <taxon>Endozoicomonas</taxon>
    </lineage>
</organism>
<gene>
    <name evidence="2" type="ORF">GZ78_28615</name>
</gene>
<comment type="caution">
    <text evidence="2">The sequence shown here is derived from an EMBL/GenBank/DDBJ whole genome shotgun (WGS) entry which is preliminary data.</text>
</comment>
<reference evidence="2 3" key="1">
    <citation type="submission" date="2014-06" db="EMBL/GenBank/DDBJ databases">
        <title>Whole Genome Sequences of Three Symbiotic Endozoicomonas Bacteria.</title>
        <authorList>
            <person name="Neave M.J."/>
            <person name="Apprill A."/>
            <person name="Voolstra C.R."/>
        </authorList>
    </citation>
    <scope>NUCLEOTIDE SEQUENCE [LARGE SCALE GENOMIC DNA]</scope>
    <source>
        <strain evidence="2 3">DSM 25634</strain>
    </source>
</reference>
<feature type="region of interest" description="Disordered" evidence="1">
    <location>
        <begin position="55"/>
        <end position="83"/>
    </location>
</feature>
<evidence type="ECO:0000313" key="3">
    <source>
        <dbReference type="Proteomes" id="UP000028073"/>
    </source>
</evidence>
<name>A0A081MZY0_9GAMM</name>